<accession>A0A378I6X2</accession>
<gene>
    <name evidence="4" type="primary">vipE_3</name>
    <name evidence="3" type="ORF">Lbir_2931</name>
    <name evidence="4" type="ORF">NCTC12437_00725</name>
</gene>
<organism evidence="4 6">
    <name type="scientific">Legionella birminghamensis</name>
    <dbReference type="NCBI Taxonomy" id="28083"/>
    <lineage>
        <taxon>Bacteria</taxon>
        <taxon>Pseudomonadati</taxon>
        <taxon>Pseudomonadota</taxon>
        <taxon>Gammaproteobacteria</taxon>
        <taxon>Legionellales</taxon>
        <taxon>Legionellaceae</taxon>
        <taxon>Legionella</taxon>
    </lineage>
</organism>
<dbReference type="RefSeq" id="WP_058524901.1">
    <property type="nucleotide sequence ID" value="NZ_CAAAHV010000010.1"/>
</dbReference>
<dbReference type="EMBL" id="LNXT01000048">
    <property type="protein sequence ID" value="KTC68329.1"/>
    <property type="molecule type" value="Genomic_DNA"/>
</dbReference>
<dbReference type="AlphaFoldDB" id="A0A378I6X2"/>
<keyword evidence="5" id="KW-1185">Reference proteome</keyword>
<feature type="domain" description="VipE-like N-terminal" evidence="2">
    <location>
        <begin position="1"/>
        <end position="113"/>
    </location>
</feature>
<dbReference type="Proteomes" id="UP000255066">
    <property type="component" value="Unassembled WGS sequence"/>
</dbReference>
<dbReference type="Proteomes" id="UP000054735">
    <property type="component" value="Unassembled WGS sequence"/>
</dbReference>
<evidence type="ECO:0000259" key="2">
    <source>
        <dbReference type="Pfam" id="PF20876"/>
    </source>
</evidence>
<evidence type="ECO:0000313" key="6">
    <source>
        <dbReference type="Proteomes" id="UP000255066"/>
    </source>
</evidence>
<evidence type="ECO:0000313" key="3">
    <source>
        <dbReference type="EMBL" id="KTC68329.1"/>
    </source>
</evidence>
<sequence>MPYPNTMRLIRKYGDKFITGTLTQDDMIQLNEHGGKEFPRTNEHNSTEAMQDFIQTIAPFMNSETLHNITHQFLEVGAKYNEGANTFMRNTTLEKNLLAFEIVNSPEKGRDHLSTPPVTDQFKPEEITNLEAVIISMPINFFTRAKAEAEAKAENEVEFKNWDDLRAMAFTDSAPGSAPPPVQHSAKPPTYLEENLALLKQAIGSVAITEVKNKAQLVYDQLESLKNNPEANETLLGQIAQKTRWLIQPNQQTGQEITPQEYRELVKDLPAKNWASSLGAAMATLAKAVALLFVLPAALTGSRGREAVSNLSSSMKESYKAITQKQIGDVTKDLSDEVAKDSSDEYESPSPH</sequence>
<dbReference type="InterPro" id="IPR049417">
    <property type="entry name" value="VipE-like_N"/>
</dbReference>
<reference evidence="4 6" key="2">
    <citation type="submission" date="2018-06" db="EMBL/GenBank/DDBJ databases">
        <authorList>
            <consortium name="Pathogen Informatics"/>
            <person name="Doyle S."/>
        </authorList>
    </citation>
    <scope>NUCLEOTIDE SEQUENCE [LARGE SCALE GENOMIC DNA]</scope>
    <source>
        <strain evidence="4 6">NCTC12437</strain>
    </source>
</reference>
<evidence type="ECO:0000313" key="5">
    <source>
        <dbReference type="Proteomes" id="UP000054735"/>
    </source>
</evidence>
<name>A0A378I6X2_9GAMM</name>
<evidence type="ECO:0000313" key="4">
    <source>
        <dbReference type="EMBL" id="STX30958.1"/>
    </source>
</evidence>
<feature type="region of interest" description="Disordered" evidence="1">
    <location>
        <begin position="330"/>
        <end position="352"/>
    </location>
</feature>
<protein>
    <submittedName>
        <fullName evidence="4">VipE</fullName>
    </submittedName>
</protein>
<dbReference type="EMBL" id="UGNW01000001">
    <property type="protein sequence ID" value="STX30958.1"/>
    <property type="molecule type" value="Genomic_DNA"/>
</dbReference>
<dbReference type="OrthoDB" id="5641577at2"/>
<feature type="compositionally biased region" description="Basic and acidic residues" evidence="1">
    <location>
        <begin position="330"/>
        <end position="343"/>
    </location>
</feature>
<proteinExistence type="predicted"/>
<reference evidence="3 5" key="1">
    <citation type="submission" date="2015-11" db="EMBL/GenBank/DDBJ databases">
        <title>Genomic analysis of 38 Legionella species identifies large and diverse effector repertoires.</title>
        <authorList>
            <person name="Burstein D."/>
            <person name="Amaro F."/>
            <person name="Zusman T."/>
            <person name="Lifshitz Z."/>
            <person name="Cohen O."/>
            <person name="Gilbert J.A."/>
            <person name="Pupko T."/>
            <person name="Shuman H.A."/>
            <person name="Segal G."/>
        </authorList>
    </citation>
    <scope>NUCLEOTIDE SEQUENCE [LARGE SCALE GENOMIC DNA]</scope>
    <source>
        <strain evidence="3 5">CDC#1407-AL-14</strain>
    </source>
</reference>
<evidence type="ECO:0000256" key="1">
    <source>
        <dbReference type="SAM" id="MobiDB-lite"/>
    </source>
</evidence>
<dbReference type="Pfam" id="PF20876">
    <property type="entry name" value="VipE"/>
    <property type="match status" value="1"/>
</dbReference>
<dbReference type="STRING" id="28083.Lbir_2931"/>